<dbReference type="InParanoid" id="A0A067M930"/>
<keyword evidence="2" id="KW-1185">Reference proteome</keyword>
<gene>
    <name evidence="1" type="ORF">BOTBODRAFT_424007</name>
</gene>
<dbReference type="AlphaFoldDB" id="A0A067M930"/>
<accession>A0A067M930</accession>
<sequence length="131" mass="14193">MCGLVPAPLVAFSPGAPGIALCPLQEFVLRPSARWRRSLLAKCYGLQISTMGTRKERGTHKATHAADGGRPPSFLFADDNSAQRQQGYMNCKLSRIAFQIFSLPRVLETRHQAPQTALIAGRGAINEAAMS</sequence>
<organism evidence="1 2">
    <name type="scientific">Botryobasidium botryosum (strain FD-172 SS1)</name>
    <dbReference type="NCBI Taxonomy" id="930990"/>
    <lineage>
        <taxon>Eukaryota</taxon>
        <taxon>Fungi</taxon>
        <taxon>Dikarya</taxon>
        <taxon>Basidiomycota</taxon>
        <taxon>Agaricomycotina</taxon>
        <taxon>Agaricomycetes</taxon>
        <taxon>Cantharellales</taxon>
        <taxon>Botryobasidiaceae</taxon>
        <taxon>Botryobasidium</taxon>
    </lineage>
</organism>
<proteinExistence type="predicted"/>
<name>A0A067M930_BOTB1</name>
<dbReference type="HOGENOM" id="CLU_1927253_0_0_1"/>
<evidence type="ECO:0000313" key="1">
    <source>
        <dbReference type="EMBL" id="KDQ12084.1"/>
    </source>
</evidence>
<protein>
    <submittedName>
        <fullName evidence="1">Uncharacterized protein</fullName>
    </submittedName>
</protein>
<evidence type="ECO:0000313" key="2">
    <source>
        <dbReference type="Proteomes" id="UP000027195"/>
    </source>
</evidence>
<dbReference type="EMBL" id="KL198052">
    <property type="protein sequence ID" value="KDQ12084.1"/>
    <property type="molecule type" value="Genomic_DNA"/>
</dbReference>
<dbReference type="Proteomes" id="UP000027195">
    <property type="component" value="Unassembled WGS sequence"/>
</dbReference>
<reference evidence="2" key="1">
    <citation type="journal article" date="2014" name="Proc. Natl. Acad. Sci. U.S.A.">
        <title>Extensive sampling of basidiomycete genomes demonstrates inadequacy of the white-rot/brown-rot paradigm for wood decay fungi.</title>
        <authorList>
            <person name="Riley R."/>
            <person name="Salamov A.A."/>
            <person name="Brown D.W."/>
            <person name="Nagy L.G."/>
            <person name="Floudas D."/>
            <person name="Held B.W."/>
            <person name="Levasseur A."/>
            <person name="Lombard V."/>
            <person name="Morin E."/>
            <person name="Otillar R."/>
            <person name="Lindquist E.A."/>
            <person name="Sun H."/>
            <person name="LaButti K.M."/>
            <person name="Schmutz J."/>
            <person name="Jabbour D."/>
            <person name="Luo H."/>
            <person name="Baker S.E."/>
            <person name="Pisabarro A.G."/>
            <person name="Walton J.D."/>
            <person name="Blanchette R.A."/>
            <person name="Henrissat B."/>
            <person name="Martin F."/>
            <person name="Cullen D."/>
            <person name="Hibbett D.S."/>
            <person name="Grigoriev I.V."/>
        </authorList>
    </citation>
    <scope>NUCLEOTIDE SEQUENCE [LARGE SCALE GENOMIC DNA]</scope>
    <source>
        <strain evidence="2">FD-172 SS1</strain>
    </source>
</reference>